<dbReference type="Proteomes" id="UP000015103">
    <property type="component" value="Unassembled WGS sequence"/>
</dbReference>
<proteinExistence type="predicted"/>
<dbReference type="HOGENOM" id="CLU_208083_0_0_1"/>
<keyword evidence="2" id="KW-1185">Reference proteome</keyword>
<dbReference type="InParanoid" id="T1H998"/>
<dbReference type="AlphaFoldDB" id="T1H998"/>
<protein>
    <submittedName>
        <fullName evidence="1">Uncharacterized protein</fullName>
    </submittedName>
</protein>
<reference evidence="1" key="1">
    <citation type="submission" date="2015-05" db="UniProtKB">
        <authorList>
            <consortium name="EnsemblMetazoa"/>
        </authorList>
    </citation>
    <scope>IDENTIFICATION</scope>
</reference>
<dbReference type="EnsemblMetazoa" id="RPRC000600-RA">
    <property type="protein sequence ID" value="RPRC000600-PA"/>
    <property type="gene ID" value="RPRC000600"/>
</dbReference>
<dbReference type="EMBL" id="ACPB03009426">
    <property type="status" value="NOT_ANNOTATED_CDS"/>
    <property type="molecule type" value="Genomic_DNA"/>
</dbReference>
<dbReference type="VEuPathDB" id="VectorBase:RPRC000600"/>
<evidence type="ECO:0000313" key="2">
    <source>
        <dbReference type="Proteomes" id="UP000015103"/>
    </source>
</evidence>
<accession>T1H998</accession>
<sequence length="53" mass="6075">MAGGKKILFKRGGDCRNEWLFFRLGQILLFGRDQQTRAALDEVISVKGDYVEK</sequence>
<name>T1H998_RHOPR</name>
<evidence type="ECO:0000313" key="1">
    <source>
        <dbReference type="EnsemblMetazoa" id="RPRC000600-PA"/>
    </source>
</evidence>
<organism evidence="1 2">
    <name type="scientific">Rhodnius prolixus</name>
    <name type="common">Triatomid bug</name>
    <dbReference type="NCBI Taxonomy" id="13249"/>
    <lineage>
        <taxon>Eukaryota</taxon>
        <taxon>Metazoa</taxon>
        <taxon>Ecdysozoa</taxon>
        <taxon>Arthropoda</taxon>
        <taxon>Hexapoda</taxon>
        <taxon>Insecta</taxon>
        <taxon>Pterygota</taxon>
        <taxon>Neoptera</taxon>
        <taxon>Paraneoptera</taxon>
        <taxon>Hemiptera</taxon>
        <taxon>Heteroptera</taxon>
        <taxon>Panheteroptera</taxon>
        <taxon>Cimicomorpha</taxon>
        <taxon>Reduviidae</taxon>
        <taxon>Triatominae</taxon>
        <taxon>Rhodnius</taxon>
    </lineage>
</organism>